<keyword evidence="4" id="KW-0479">Metal-binding</keyword>
<evidence type="ECO:0000256" key="16">
    <source>
        <dbReference type="SAM" id="Coils"/>
    </source>
</evidence>
<dbReference type="EMBL" id="SEYY01022959">
    <property type="protein sequence ID" value="KAB7495171.1"/>
    <property type="molecule type" value="Genomic_DNA"/>
</dbReference>
<evidence type="ECO:0000256" key="11">
    <source>
        <dbReference type="ARBA" id="ARBA00023235"/>
    </source>
</evidence>
<dbReference type="InterPro" id="IPR014001">
    <property type="entry name" value="Helicase_ATP-bd"/>
</dbReference>
<dbReference type="GO" id="GO:0000724">
    <property type="term" value="P:double-strand break repair via homologous recombination"/>
    <property type="evidence" value="ECO:0007669"/>
    <property type="project" value="TreeGrafter"/>
</dbReference>
<evidence type="ECO:0000256" key="8">
    <source>
        <dbReference type="ARBA" id="ARBA00022833"/>
    </source>
</evidence>
<dbReference type="CDD" id="cd18794">
    <property type="entry name" value="SF2_C_RecQ"/>
    <property type="match status" value="1"/>
</dbReference>
<dbReference type="GO" id="GO:0009378">
    <property type="term" value="F:four-way junction helicase activity"/>
    <property type="evidence" value="ECO:0007669"/>
    <property type="project" value="TreeGrafter"/>
</dbReference>
<organism evidence="20 21">
    <name type="scientific">Armadillidium nasatum</name>
    <dbReference type="NCBI Taxonomy" id="96803"/>
    <lineage>
        <taxon>Eukaryota</taxon>
        <taxon>Metazoa</taxon>
        <taxon>Ecdysozoa</taxon>
        <taxon>Arthropoda</taxon>
        <taxon>Crustacea</taxon>
        <taxon>Multicrustacea</taxon>
        <taxon>Malacostraca</taxon>
        <taxon>Eumalacostraca</taxon>
        <taxon>Peracarida</taxon>
        <taxon>Isopoda</taxon>
        <taxon>Oniscidea</taxon>
        <taxon>Crinocheta</taxon>
        <taxon>Armadillidiidae</taxon>
        <taxon>Armadillidium</taxon>
    </lineage>
</organism>
<evidence type="ECO:0000256" key="10">
    <source>
        <dbReference type="ARBA" id="ARBA00023125"/>
    </source>
</evidence>
<dbReference type="GO" id="GO:0043138">
    <property type="term" value="F:3'-5' DNA helicase activity"/>
    <property type="evidence" value="ECO:0007669"/>
    <property type="project" value="UniProtKB-EC"/>
</dbReference>
<evidence type="ECO:0000313" key="21">
    <source>
        <dbReference type="Proteomes" id="UP000326759"/>
    </source>
</evidence>
<dbReference type="AlphaFoldDB" id="A0A5N5SM77"/>
<dbReference type="InterPro" id="IPR004589">
    <property type="entry name" value="DNA_helicase_ATP-dep_RecQ"/>
</dbReference>
<dbReference type="FunFam" id="3.40.50.300:FF:000596">
    <property type="entry name" value="ATP-dependent DNA helicase"/>
    <property type="match status" value="1"/>
</dbReference>
<keyword evidence="16" id="KW-0175">Coiled coil</keyword>
<dbReference type="EC" id="5.6.2.4" evidence="15"/>
<dbReference type="Gene3D" id="1.10.10.10">
    <property type="entry name" value="Winged helix-like DNA-binding domain superfamily/Winged helix DNA-binding domain"/>
    <property type="match status" value="1"/>
</dbReference>
<keyword evidence="7 15" id="KW-0347">Helicase</keyword>
<dbReference type="GO" id="GO:0005524">
    <property type="term" value="F:ATP binding"/>
    <property type="evidence" value="ECO:0007669"/>
    <property type="project" value="UniProtKB-KW"/>
</dbReference>
<dbReference type="GO" id="GO:0005737">
    <property type="term" value="C:cytoplasm"/>
    <property type="evidence" value="ECO:0007669"/>
    <property type="project" value="TreeGrafter"/>
</dbReference>
<dbReference type="InterPro" id="IPR027417">
    <property type="entry name" value="P-loop_NTPase"/>
</dbReference>
<keyword evidence="21" id="KW-1185">Reference proteome</keyword>
<dbReference type="InterPro" id="IPR011545">
    <property type="entry name" value="DEAD/DEAH_box_helicase_dom"/>
</dbReference>
<dbReference type="PANTHER" id="PTHR13710:SF105">
    <property type="entry name" value="ATP-DEPENDENT DNA HELICASE Q1"/>
    <property type="match status" value="1"/>
</dbReference>
<dbReference type="GO" id="GO:0005634">
    <property type="term" value="C:nucleus"/>
    <property type="evidence" value="ECO:0007669"/>
    <property type="project" value="UniProtKB-SubCell"/>
</dbReference>
<dbReference type="NCBIfam" id="TIGR00614">
    <property type="entry name" value="recQ_fam"/>
    <property type="match status" value="1"/>
</dbReference>
<keyword evidence="10" id="KW-0238">DNA-binding</keyword>
<dbReference type="InterPro" id="IPR032284">
    <property type="entry name" value="RecQ_Zn-bd"/>
</dbReference>
<dbReference type="SMART" id="SM00490">
    <property type="entry name" value="HELICc"/>
    <property type="match status" value="1"/>
</dbReference>
<evidence type="ECO:0000313" key="20">
    <source>
        <dbReference type="EMBL" id="KAB7495171.1"/>
    </source>
</evidence>
<dbReference type="Proteomes" id="UP000326759">
    <property type="component" value="Unassembled WGS sequence"/>
</dbReference>
<evidence type="ECO:0000256" key="13">
    <source>
        <dbReference type="ARBA" id="ARBA00034617"/>
    </source>
</evidence>
<dbReference type="Pfam" id="PF00271">
    <property type="entry name" value="Helicase_C"/>
    <property type="match status" value="1"/>
</dbReference>
<evidence type="ECO:0000256" key="12">
    <source>
        <dbReference type="ARBA" id="ARBA00023242"/>
    </source>
</evidence>
<comment type="similarity">
    <text evidence="3 15">Belongs to the helicase family. RecQ subfamily.</text>
</comment>
<evidence type="ECO:0000256" key="9">
    <source>
        <dbReference type="ARBA" id="ARBA00022840"/>
    </source>
</evidence>
<keyword evidence="9 15" id="KW-0067">ATP-binding</keyword>
<keyword evidence="6 15" id="KW-0378">Hydrolase</keyword>
<dbReference type="OrthoDB" id="10261556at2759"/>
<dbReference type="InterPro" id="IPR036388">
    <property type="entry name" value="WH-like_DNA-bd_sf"/>
</dbReference>
<dbReference type="SUPFAM" id="SSF52540">
    <property type="entry name" value="P-loop containing nucleoside triphosphate hydrolases"/>
    <property type="match status" value="2"/>
</dbReference>
<comment type="caution">
    <text evidence="20">The sequence shown here is derived from an EMBL/GenBank/DDBJ whole genome shotgun (WGS) entry which is preliminary data.</text>
</comment>
<keyword evidence="12 15" id="KW-0539">Nucleus</keyword>
<accession>A0A5N5SM77</accession>
<evidence type="ECO:0000256" key="6">
    <source>
        <dbReference type="ARBA" id="ARBA00022801"/>
    </source>
</evidence>
<evidence type="ECO:0000256" key="17">
    <source>
        <dbReference type="SAM" id="MobiDB-lite"/>
    </source>
</evidence>
<dbReference type="GO" id="GO:0016887">
    <property type="term" value="F:ATP hydrolysis activity"/>
    <property type="evidence" value="ECO:0007669"/>
    <property type="project" value="RHEA"/>
</dbReference>
<dbReference type="InterPro" id="IPR001650">
    <property type="entry name" value="Helicase_C-like"/>
</dbReference>
<dbReference type="GO" id="GO:0005694">
    <property type="term" value="C:chromosome"/>
    <property type="evidence" value="ECO:0007669"/>
    <property type="project" value="TreeGrafter"/>
</dbReference>
<protein>
    <recommendedName>
        <fullName evidence="15">ATP-dependent DNA helicase</fullName>
        <ecNumber evidence="15">5.6.2.4</ecNumber>
    </recommendedName>
</protein>
<feature type="coiled-coil region" evidence="16">
    <location>
        <begin position="6"/>
        <end position="43"/>
    </location>
</feature>
<evidence type="ECO:0000256" key="7">
    <source>
        <dbReference type="ARBA" id="ARBA00022806"/>
    </source>
</evidence>
<reference evidence="20 21" key="1">
    <citation type="journal article" date="2019" name="PLoS Biol.">
        <title>Sex chromosomes control vertical transmission of feminizing Wolbachia symbionts in an isopod.</title>
        <authorList>
            <person name="Becking T."/>
            <person name="Chebbi M.A."/>
            <person name="Giraud I."/>
            <person name="Moumen B."/>
            <person name="Laverre T."/>
            <person name="Caubet Y."/>
            <person name="Peccoud J."/>
            <person name="Gilbert C."/>
            <person name="Cordaux R."/>
        </authorList>
    </citation>
    <scope>NUCLEOTIDE SEQUENCE [LARGE SCALE GENOMIC DNA]</scope>
    <source>
        <strain evidence="20">ANa2</strain>
        <tissue evidence="20">Whole body excluding digestive tract and cuticle</tissue>
    </source>
</reference>
<sequence>MGDDVLEDIERQIQEINSKINRLSSQREELYRLKEQIKNKILEDKSTALAQIDWNKKSFSSDLDMCLKNTFKINSLRPYQLPAMNCTLSGTDCILIMPTGGGKSLCYQLPALISKGVTLVVSPLLSLMEDQIMALEKLNIPAKMLSATSSKEDVNWIHNFPATPILGVTATATSRVIKDVQKILKIEGCLILKASFNRPNLFYEVRSKPPVQKEFIDVLSKLLKNDFKNQSGIIYTMTIKDTEELAKDLKNAGIRVAPYHANLDAPIRSKIHRKWVSGEYQAVVATIAFGMGIDKPDVRFVIHHCISKSMENFYQESGRAGRDDKPAKCIVFWRFADLARQSSMVFTENTGLENLYGMIRYCVDSHRCRRKLIAEHFDEAWEAQDCNKMCDHCSKTLDVKRIDLTKYGKNILSILSKASSLDSRLTGTKLVDIWLGKGPTNLRVKEATASDLSRERAETIIAHLLVDGFLKEDFHFTPYSTISYITPGDKAAAGLQPSPLEVSKLGFSLSKDDIVVPDTDISSSKSDKPKKRKHESNDEIKTFKKKPLVIIDSDSD</sequence>
<dbReference type="PROSITE" id="PS51194">
    <property type="entry name" value="HELICASE_CTER"/>
    <property type="match status" value="1"/>
</dbReference>
<dbReference type="SMART" id="SM00487">
    <property type="entry name" value="DEXDc"/>
    <property type="match status" value="1"/>
</dbReference>
<evidence type="ECO:0000256" key="15">
    <source>
        <dbReference type="RuleBase" id="RU364117"/>
    </source>
</evidence>
<dbReference type="Gene3D" id="3.40.50.300">
    <property type="entry name" value="P-loop containing nucleotide triphosphate hydrolases"/>
    <property type="match status" value="3"/>
</dbReference>
<gene>
    <name evidence="20" type="primary">RECQL_1</name>
    <name evidence="20" type="ORF">Anas_05183</name>
</gene>
<keyword evidence="11" id="KW-0413">Isomerase</keyword>
<evidence type="ECO:0000256" key="1">
    <source>
        <dbReference type="ARBA" id="ARBA00001947"/>
    </source>
</evidence>
<evidence type="ECO:0000256" key="5">
    <source>
        <dbReference type="ARBA" id="ARBA00022741"/>
    </source>
</evidence>
<dbReference type="Pfam" id="PF16124">
    <property type="entry name" value="RecQ_Zn_bind"/>
    <property type="match status" value="1"/>
</dbReference>
<evidence type="ECO:0000256" key="2">
    <source>
        <dbReference type="ARBA" id="ARBA00004123"/>
    </source>
</evidence>
<dbReference type="PANTHER" id="PTHR13710">
    <property type="entry name" value="DNA HELICASE RECQ FAMILY MEMBER"/>
    <property type="match status" value="1"/>
</dbReference>
<evidence type="ECO:0000256" key="3">
    <source>
        <dbReference type="ARBA" id="ARBA00005446"/>
    </source>
</evidence>
<feature type="domain" description="Helicase C-terminal" evidence="19">
    <location>
        <begin position="210"/>
        <end position="363"/>
    </location>
</feature>
<dbReference type="GO" id="GO:0003677">
    <property type="term" value="F:DNA binding"/>
    <property type="evidence" value="ECO:0007669"/>
    <property type="project" value="UniProtKB-KW"/>
</dbReference>
<evidence type="ECO:0000256" key="4">
    <source>
        <dbReference type="ARBA" id="ARBA00022723"/>
    </source>
</evidence>
<proteinExistence type="inferred from homology"/>
<comment type="catalytic activity">
    <reaction evidence="13 15">
        <text>Couples ATP hydrolysis with the unwinding of duplex DNA by translocating in the 3'-5' direction.</text>
        <dbReference type="EC" id="5.6.2.4"/>
    </reaction>
</comment>
<dbReference type="GO" id="GO:0046872">
    <property type="term" value="F:metal ion binding"/>
    <property type="evidence" value="ECO:0007669"/>
    <property type="project" value="UniProtKB-KW"/>
</dbReference>
<keyword evidence="8" id="KW-0862">Zinc</keyword>
<comment type="cofactor">
    <cofactor evidence="1">
        <name>Zn(2+)</name>
        <dbReference type="ChEBI" id="CHEBI:29105"/>
    </cofactor>
</comment>
<evidence type="ECO:0000256" key="14">
    <source>
        <dbReference type="ARBA" id="ARBA00049360"/>
    </source>
</evidence>
<comment type="subcellular location">
    <subcellularLocation>
        <location evidence="2 15">Nucleus</location>
    </subcellularLocation>
</comment>
<evidence type="ECO:0000259" key="19">
    <source>
        <dbReference type="PROSITE" id="PS51194"/>
    </source>
</evidence>
<name>A0A5N5SM77_9CRUS</name>
<comment type="catalytic activity">
    <reaction evidence="14 15">
        <text>ATP + H2O = ADP + phosphate + H(+)</text>
        <dbReference type="Rhea" id="RHEA:13065"/>
        <dbReference type="ChEBI" id="CHEBI:15377"/>
        <dbReference type="ChEBI" id="CHEBI:15378"/>
        <dbReference type="ChEBI" id="CHEBI:30616"/>
        <dbReference type="ChEBI" id="CHEBI:43474"/>
        <dbReference type="ChEBI" id="CHEBI:456216"/>
    </reaction>
</comment>
<dbReference type="PROSITE" id="PS51192">
    <property type="entry name" value="HELICASE_ATP_BIND_1"/>
    <property type="match status" value="1"/>
</dbReference>
<feature type="region of interest" description="Disordered" evidence="17">
    <location>
        <begin position="517"/>
        <end position="539"/>
    </location>
</feature>
<keyword evidence="5 15" id="KW-0547">Nucleotide-binding</keyword>
<evidence type="ECO:0000259" key="18">
    <source>
        <dbReference type="PROSITE" id="PS51192"/>
    </source>
</evidence>
<feature type="domain" description="Helicase ATP-binding" evidence="18">
    <location>
        <begin position="84"/>
        <end position="257"/>
    </location>
</feature>
<dbReference type="Pfam" id="PF00270">
    <property type="entry name" value="DEAD"/>
    <property type="match status" value="1"/>
</dbReference>